<dbReference type="SUPFAM" id="SSF51306">
    <property type="entry name" value="LexA/Signal peptidase"/>
    <property type="match status" value="1"/>
</dbReference>
<feature type="domain" description="Peptidase S24/S26A/S26B/S26C" evidence="8">
    <location>
        <begin position="4"/>
        <end position="117"/>
    </location>
</feature>
<dbReference type="Proteomes" id="UP000667802">
    <property type="component" value="Unassembled WGS sequence"/>
</dbReference>
<keyword evidence="3 7" id="KW-0378">Hydrolase</keyword>
<name>A0AAP5ICQ1_9CYAN</name>
<accession>A0AAP5ICQ1</accession>
<dbReference type="GO" id="GO:0016787">
    <property type="term" value="F:hydrolase activity"/>
    <property type="evidence" value="ECO:0007669"/>
    <property type="project" value="UniProtKB-KW"/>
</dbReference>
<keyword evidence="6" id="KW-0742">SOS response</keyword>
<dbReference type="GO" id="GO:0006281">
    <property type="term" value="P:DNA repair"/>
    <property type="evidence" value="ECO:0007669"/>
    <property type="project" value="UniProtKB-KW"/>
</dbReference>
<dbReference type="CDD" id="cd06529">
    <property type="entry name" value="S24_LexA-like"/>
    <property type="match status" value="1"/>
</dbReference>
<evidence type="ECO:0000313" key="9">
    <source>
        <dbReference type="EMBL" id="MDR9899041.1"/>
    </source>
</evidence>
<dbReference type="Pfam" id="PF00717">
    <property type="entry name" value="Peptidase_S24"/>
    <property type="match status" value="1"/>
</dbReference>
<dbReference type="InterPro" id="IPR006197">
    <property type="entry name" value="Peptidase_S24_LexA"/>
</dbReference>
<evidence type="ECO:0000259" key="8">
    <source>
        <dbReference type="Pfam" id="PF00717"/>
    </source>
</evidence>
<dbReference type="GO" id="GO:0009432">
    <property type="term" value="P:SOS response"/>
    <property type="evidence" value="ECO:0007669"/>
    <property type="project" value="UniProtKB-KW"/>
</dbReference>
<dbReference type="RefSeq" id="WP_310834264.1">
    <property type="nucleotide sequence ID" value="NZ_CAWQFN010000416.1"/>
</dbReference>
<dbReference type="NCBIfam" id="NF007621">
    <property type="entry name" value="PRK10276.1"/>
    <property type="match status" value="1"/>
</dbReference>
<organism evidence="9 10">
    <name type="scientific">Aetokthonos hydrillicola Thurmond2011</name>
    <dbReference type="NCBI Taxonomy" id="2712845"/>
    <lineage>
        <taxon>Bacteria</taxon>
        <taxon>Bacillati</taxon>
        <taxon>Cyanobacteriota</taxon>
        <taxon>Cyanophyceae</taxon>
        <taxon>Nostocales</taxon>
        <taxon>Hapalosiphonaceae</taxon>
        <taxon>Aetokthonos</taxon>
    </lineage>
</organism>
<dbReference type="EMBL" id="JAALHA020000021">
    <property type="protein sequence ID" value="MDR9899041.1"/>
    <property type="molecule type" value="Genomic_DNA"/>
</dbReference>
<dbReference type="InterPro" id="IPR050077">
    <property type="entry name" value="LexA_repressor"/>
</dbReference>
<keyword evidence="9" id="KW-0808">Transferase</keyword>
<proteinExistence type="inferred from homology"/>
<keyword evidence="4 7" id="KW-0068">Autocatalytic cleavage</keyword>
<comment type="caution">
    <text evidence="9">The sequence shown here is derived from an EMBL/GenBank/DDBJ whole genome shotgun (WGS) entry which is preliminary data.</text>
</comment>
<dbReference type="PANTHER" id="PTHR33516:SF2">
    <property type="entry name" value="LEXA REPRESSOR-RELATED"/>
    <property type="match status" value="1"/>
</dbReference>
<evidence type="ECO:0000256" key="4">
    <source>
        <dbReference type="ARBA" id="ARBA00022813"/>
    </source>
</evidence>
<keyword evidence="9" id="KW-0548">Nucleotidyltransferase</keyword>
<dbReference type="AlphaFoldDB" id="A0AAP5ICQ1"/>
<evidence type="ECO:0000313" key="10">
    <source>
        <dbReference type="Proteomes" id="UP000667802"/>
    </source>
</evidence>
<evidence type="ECO:0000256" key="2">
    <source>
        <dbReference type="ARBA" id="ARBA00022763"/>
    </source>
</evidence>
<evidence type="ECO:0000256" key="5">
    <source>
        <dbReference type="ARBA" id="ARBA00023204"/>
    </source>
</evidence>
<protein>
    <submittedName>
        <fullName evidence="9">Translesion error-prone DNA polymerase V autoproteolytic subunit</fullName>
        <ecNumber evidence="9">2.7.7.7</ecNumber>
    </submittedName>
</protein>
<dbReference type="PANTHER" id="PTHR33516">
    <property type="entry name" value="LEXA REPRESSOR"/>
    <property type="match status" value="1"/>
</dbReference>
<dbReference type="EC" id="2.7.7.7" evidence="9"/>
<dbReference type="GO" id="GO:0003677">
    <property type="term" value="F:DNA binding"/>
    <property type="evidence" value="ECO:0007669"/>
    <property type="project" value="InterPro"/>
</dbReference>
<dbReference type="Gene3D" id="2.10.109.10">
    <property type="entry name" value="Umud Fragment, subunit A"/>
    <property type="match status" value="1"/>
</dbReference>
<keyword evidence="2" id="KW-0227">DNA damage</keyword>
<evidence type="ECO:0000256" key="3">
    <source>
        <dbReference type="ARBA" id="ARBA00022801"/>
    </source>
</evidence>
<sequence length="126" mass="14012">MIETSIPAGFPSPADDYTAARLDLNQKFLKNPTACFFARVTGRSMEGAGIFDGDYLLIDRSIEARHNDIVVAVIAGEFTVKRLFRRNGRCALVPENPEFPEIEISPEADDTWIWGVVTSVHRSVRG</sequence>
<evidence type="ECO:0000256" key="7">
    <source>
        <dbReference type="RuleBase" id="RU003991"/>
    </source>
</evidence>
<keyword evidence="5" id="KW-0234">DNA repair</keyword>
<evidence type="ECO:0000256" key="1">
    <source>
        <dbReference type="ARBA" id="ARBA00007484"/>
    </source>
</evidence>
<dbReference type="InterPro" id="IPR015927">
    <property type="entry name" value="Peptidase_S24_S26A/B/C"/>
</dbReference>
<dbReference type="InterPro" id="IPR039418">
    <property type="entry name" value="LexA-like"/>
</dbReference>
<reference evidence="10" key="1">
    <citation type="journal article" date="2021" name="Science">
        <title>Hunting the eagle killer: A cyanobacterial neurotoxin causes vacuolar myelinopathy.</title>
        <authorList>
            <person name="Breinlinger S."/>
            <person name="Phillips T.J."/>
            <person name="Haram B.N."/>
            <person name="Mares J."/>
            <person name="Martinez Yerena J.A."/>
            <person name="Hrouzek P."/>
            <person name="Sobotka R."/>
            <person name="Henderson W.M."/>
            <person name="Schmieder P."/>
            <person name="Williams S.M."/>
            <person name="Lauderdale J.D."/>
            <person name="Wilde H.D."/>
            <person name="Gerrin W."/>
            <person name="Kust A."/>
            <person name="Washington J.W."/>
            <person name="Wagner C."/>
            <person name="Geier B."/>
            <person name="Liebeke M."/>
            <person name="Enke H."/>
            <person name="Niedermeyer T.H.J."/>
            <person name="Wilde S.B."/>
        </authorList>
    </citation>
    <scope>NUCLEOTIDE SEQUENCE [LARGE SCALE GENOMIC DNA]</scope>
    <source>
        <strain evidence="10">Thurmond2011</strain>
    </source>
</reference>
<gene>
    <name evidence="9" type="primary">umuD</name>
    <name evidence="9" type="ORF">G7B40_031445</name>
</gene>
<dbReference type="GO" id="GO:0006355">
    <property type="term" value="P:regulation of DNA-templated transcription"/>
    <property type="evidence" value="ECO:0007669"/>
    <property type="project" value="InterPro"/>
</dbReference>
<keyword evidence="10" id="KW-1185">Reference proteome</keyword>
<dbReference type="GO" id="GO:0003887">
    <property type="term" value="F:DNA-directed DNA polymerase activity"/>
    <property type="evidence" value="ECO:0007669"/>
    <property type="project" value="UniProtKB-EC"/>
</dbReference>
<comment type="similarity">
    <text evidence="1 7">Belongs to the peptidase S24 family.</text>
</comment>
<evidence type="ECO:0000256" key="6">
    <source>
        <dbReference type="ARBA" id="ARBA00023236"/>
    </source>
</evidence>
<dbReference type="PRINTS" id="PR00726">
    <property type="entry name" value="LEXASERPTASE"/>
</dbReference>
<dbReference type="InterPro" id="IPR036286">
    <property type="entry name" value="LexA/Signal_pep-like_sf"/>
</dbReference>